<protein>
    <recommendedName>
        <fullName evidence="2">HNH nuclease domain-containing protein</fullName>
    </recommendedName>
</protein>
<keyword evidence="5" id="KW-1185">Reference proteome</keyword>
<dbReference type="EMBL" id="CP126217">
    <property type="protein sequence ID" value="WIA19001.1"/>
    <property type="molecule type" value="Genomic_DNA"/>
</dbReference>
<dbReference type="EMBL" id="CP126217">
    <property type="protein sequence ID" value="WIA18999.1"/>
    <property type="molecule type" value="Genomic_DNA"/>
</dbReference>
<proteinExistence type="predicted"/>
<dbReference type="Proteomes" id="UP001244341">
    <property type="component" value="Chromosome 10b"/>
</dbReference>
<accession>A0ABY8UC22</accession>
<dbReference type="InterPro" id="IPR003615">
    <property type="entry name" value="HNH_nuc"/>
</dbReference>
<evidence type="ECO:0000313" key="4">
    <source>
        <dbReference type="EMBL" id="WIA19001.1"/>
    </source>
</evidence>
<gene>
    <name evidence="3" type="ORF">OEZ85_003664</name>
    <name evidence="4" type="ORF">OEZ85_003665</name>
</gene>
<dbReference type="Pfam" id="PF13391">
    <property type="entry name" value="HNH_2"/>
    <property type="match status" value="1"/>
</dbReference>
<evidence type="ECO:0000259" key="2">
    <source>
        <dbReference type="Pfam" id="PF13391"/>
    </source>
</evidence>
<name>A0ABY8UC22_TETOB</name>
<organism evidence="4 5">
    <name type="scientific">Tetradesmus obliquus</name>
    <name type="common">Green alga</name>
    <name type="synonym">Acutodesmus obliquus</name>
    <dbReference type="NCBI Taxonomy" id="3088"/>
    <lineage>
        <taxon>Eukaryota</taxon>
        <taxon>Viridiplantae</taxon>
        <taxon>Chlorophyta</taxon>
        <taxon>core chlorophytes</taxon>
        <taxon>Chlorophyceae</taxon>
        <taxon>CS clade</taxon>
        <taxon>Sphaeropleales</taxon>
        <taxon>Scenedesmaceae</taxon>
        <taxon>Tetradesmus</taxon>
    </lineage>
</organism>
<keyword evidence="1" id="KW-0175">Coiled coil</keyword>
<evidence type="ECO:0000313" key="3">
    <source>
        <dbReference type="EMBL" id="WIA18999.1"/>
    </source>
</evidence>
<evidence type="ECO:0000313" key="5">
    <source>
        <dbReference type="Proteomes" id="UP001244341"/>
    </source>
</evidence>
<reference evidence="4 5" key="1">
    <citation type="submission" date="2023-05" db="EMBL/GenBank/DDBJ databases">
        <title>A 100% complete, gapless, phased diploid assembly of the Scenedesmus obliquus UTEX 3031 genome.</title>
        <authorList>
            <person name="Biondi T.C."/>
            <person name="Hanschen E.R."/>
            <person name="Kwon T."/>
            <person name="Eng W."/>
            <person name="Kruse C.P.S."/>
            <person name="Koehler S.I."/>
            <person name="Kunde Y."/>
            <person name="Gleasner C.D."/>
            <person name="You Mak K.T."/>
            <person name="Polle J."/>
            <person name="Hovde B.T."/>
            <person name="Starkenburg S.R."/>
        </authorList>
    </citation>
    <scope>NUCLEOTIDE SEQUENCE [LARGE SCALE GENOMIC DNA]</scope>
    <source>
        <strain evidence="4 5">DOE0152z</strain>
    </source>
</reference>
<feature type="coiled-coil region" evidence="1">
    <location>
        <begin position="21"/>
        <end position="117"/>
    </location>
</feature>
<sequence>MQATLARENMSTTPEAIERKIVAKETEVERVKKQLEDAIGDRDRELLLRQELAALQQQLAALQQQLAALQQKEVLLMQQQAAAAAPAAAAAGDAVGLSKVFEQLEILKEQLQSMECSARELVAGHIYRQQWPKSLLAKVGVTLHDPSNIIIMQSQLEKAFDKWQWIVLPDGPDDYKVHMSETAEDDSDAG</sequence>
<evidence type="ECO:0000256" key="1">
    <source>
        <dbReference type="SAM" id="Coils"/>
    </source>
</evidence>
<feature type="domain" description="HNH nuclease" evidence="2">
    <location>
        <begin position="120"/>
        <end position="167"/>
    </location>
</feature>